<dbReference type="SFLD" id="SFLDS00029">
    <property type="entry name" value="Radical_SAM"/>
    <property type="match status" value="1"/>
</dbReference>
<keyword evidence="5" id="KW-1185">Reference proteome</keyword>
<dbReference type="PANTHER" id="PTHR13932:SF5">
    <property type="entry name" value="RADICAL S-ADENOSYL METHIONINE DOMAIN-CONTAINING PROTEIN 1, MITOCHONDRIAL"/>
    <property type="match status" value="1"/>
</dbReference>
<dbReference type="SUPFAM" id="SSF102114">
    <property type="entry name" value="Radical SAM enzymes"/>
    <property type="match status" value="1"/>
</dbReference>
<comment type="caution">
    <text evidence="4">The sequence shown here is derived from an EMBL/GenBank/DDBJ whole genome shotgun (WGS) entry which is preliminary data.</text>
</comment>
<organism evidence="4 5">
    <name type="scientific">Chelativorans composti</name>
    <dbReference type="NCBI Taxonomy" id="768533"/>
    <lineage>
        <taxon>Bacteria</taxon>
        <taxon>Pseudomonadati</taxon>
        <taxon>Pseudomonadota</taxon>
        <taxon>Alphaproteobacteria</taxon>
        <taxon>Hyphomicrobiales</taxon>
        <taxon>Phyllobacteriaceae</taxon>
        <taxon>Chelativorans</taxon>
    </lineage>
</organism>
<keyword evidence="2" id="KW-0411">Iron-sulfur</keyword>
<name>A0ABW5DGD3_9HYPH</name>
<keyword evidence="2" id="KW-0479">Metal-binding</keyword>
<dbReference type="SMART" id="SM00729">
    <property type="entry name" value="Elp3"/>
    <property type="match status" value="1"/>
</dbReference>
<evidence type="ECO:0000313" key="4">
    <source>
        <dbReference type="EMBL" id="MFD2259449.1"/>
    </source>
</evidence>
<evidence type="ECO:0000256" key="1">
    <source>
        <dbReference type="ARBA" id="ARBA00006100"/>
    </source>
</evidence>
<dbReference type="Pfam" id="PF04055">
    <property type="entry name" value="Radical_SAM"/>
    <property type="match status" value="1"/>
</dbReference>
<protein>
    <recommendedName>
        <fullName evidence="2">Heme chaperone HemW</fullName>
    </recommendedName>
</protein>
<reference evidence="5" key="1">
    <citation type="journal article" date="2019" name="Int. J. Syst. Evol. Microbiol.">
        <title>The Global Catalogue of Microorganisms (GCM) 10K type strain sequencing project: providing services to taxonomists for standard genome sequencing and annotation.</title>
        <authorList>
            <consortium name="The Broad Institute Genomics Platform"/>
            <consortium name="The Broad Institute Genome Sequencing Center for Infectious Disease"/>
            <person name="Wu L."/>
            <person name="Ma J."/>
        </authorList>
    </citation>
    <scope>NUCLEOTIDE SEQUENCE [LARGE SCALE GENOMIC DNA]</scope>
    <source>
        <strain evidence="5">KCTC 23707</strain>
    </source>
</reference>
<proteinExistence type="inferred from homology"/>
<keyword evidence="2" id="KW-0004">4Fe-4S</keyword>
<comment type="function">
    <text evidence="2">Probably acts as a heme chaperone, transferring heme to an unknown acceptor. Binds one molecule of heme per monomer, possibly covalently. Binds 1 [4Fe-4S] cluster. The cluster is coordinated with 3 cysteines and an exchangeable S-adenosyl-L-methionine.</text>
</comment>
<evidence type="ECO:0000313" key="5">
    <source>
        <dbReference type="Proteomes" id="UP001597373"/>
    </source>
</evidence>
<dbReference type="InterPro" id="IPR006638">
    <property type="entry name" value="Elp3/MiaA/NifB-like_rSAM"/>
</dbReference>
<keyword evidence="2" id="KW-0949">S-adenosyl-L-methionine</keyword>
<dbReference type="EMBL" id="JBHUIR010000020">
    <property type="protein sequence ID" value="MFD2259449.1"/>
    <property type="molecule type" value="Genomic_DNA"/>
</dbReference>
<dbReference type="SFLD" id="SFLDF00288">
    <property type="entry name" value="HemN-like__clustered_with_nucl"/>
    <property type="match status" value="1"/>
</dbReference>
<dbReference type="SFLD" id="SFLDF00562">
    <property type="entry name" value="HemN-like__clustered_with_heat"/>
    <property type="match status" value="1"/>
</dbReference>
<dbReference type="PANTHER" id="PTHR13932">
    <property type="entry name" value="COPROPORPHYRINIGEN III OXIDASE"/>
    <property type="match status" value="1"/>
</dbReference>
<accession>A0ABW5DGD3</accession>
<evidence type="ECO:0000256" key="2">
    <source>
        <dbReference type="RuleBase" id="RU364116"/>
    </source>
</evidence>
<comment type="subcellular location">
    <subcellularLocation>
        <location evidence="2">Cytoplasm</location>
    </subcellularLocation>
</comment>
<comment type="similarity">
    <text evidence="1">Belongs to the anaerobic coproporphyrinogen-III oxidase family. HemW subfamily.</text>
</comment>
<dbReference type="PROSITE" id="PS51918">
    <property type="entry name" value="RADICAL_SAM"/>
    <property type="match status" value="1"/>
</dbReference>
<keyword evidence="2" id="KW-0349">Heme</keyword>
<dbReference type="Pfam" id="PF06969">
    <property type="entry name" value="HemN_C"/>
    <property type="match status" value="1"/>
</dbReference>
<dbReference type="InterPro" id="IPR034505">
    <property type="entry name" value="Coproporphyrinogen-III_oxidase"/>
</dbReference>
<feature type="domain" description="Radical SAM core" evidence="3">
    <location>
        <begin position="4"/>
        <end position="240"/>
    </location>
</feature>
<dbReference type="InterPro" id="IPR010723">
    <property type="entry name" value="HemN_C"/>
</dbReference>
<dbReference type="Gene3D" id="3.30.750.200">
    <property type="match status" value="1"/>
</dbReference>
<gene>
    <name evidence="4" type="primary">hemW</name>
    <name evidence="4" type="ORF">ACFSMZ_06690</name>
</gene>
<dbReference type="Proteomes" id="UP001597373">
    <property type="component" value="Unassembled WGS sequence"/>
</dbReference>
<keyword evidence="2" id="KW-0963">Cytoplasm</keyword>
<dbReference type="NCBIfam" id="TIGR00539">
    <property type="entry name" value="hemN_rel"/>
    <property type="match status" value="1"/>
</dbReference>
<dbReference type="RefSeq" id="WP_345098602.1">
    <property type="nucleotide sequence ID" value="NZ_BAABGS010000018.1"/>
</dbReference>
<dbReference type="InterPro" id="IPR004559">
    <property type="entry name" value="HemW-like"/>
</dbReference>
<dbReference type="InterPro" id="IPR007197">
    <property type="entry name" value="rSAM"/>
</dbReference>
<keyword evidence="2" id="KW-0408">Iron</keyword>
<dbReference type="CDD" id="cd01335">
    <property type="entry name" value="Radical_SAM"/>
    <property type="match status" value="1"/>
</dbReference>
<dbReference type="SFLD" id="SFLDG01065">
    <property type="entry name" value="anaerobic_coproporphyrinogen-I"/>
    <property type="match status" value="1"/>
</dbReference>
<sequence>MNPNDDEAGFGVYVHWPFCAAKCPYCDFNSHVRHKPVDQPRFAAAFLREMERMRERTGPRTVSSIFLGGGTPSLMEPATVGAVLDGVAKFWTVAPDAEITLEANPSSVEANRFRGYRAAGVNRVSLGVQALNDRDLRFLGRLHNVEEALYAIGLAREIFPRMSFDLIYARPGQTAEAWAAELKQAIGHAVDHLSLYQLTIEEGTAFHGLYKAGKIDIPDPDHAAQLYEITQEVTAAHGLPAYEVSNHARPGSESRHNLIYWRYGQYVGIGPGAHGRFVEDGRRVVTFTEKMPEAWLERVECEGTGVVDGEVLTREQEADEFLLMGLRLVEGIDLDRFERLAGRPLDWERVRLLQDEGLVEPVGNSRLRATAAGMVVLDALVAELAR</sequence>
<evidence type="ECO:0000259" key="3">
    <source>
        <dbReference type="PROSITE" id="PS51918"/>
    </source>
</evidence>
<dbReference type="InterPro" id="IPR058240">
    <property type="entry name" value="rSAM_sf"/>
</dbReference>
<keyword evidence="2" id="KW-0143">Chaperone</keyword>